<keyword evidence="4" id="KW-1185">Reference proteome</keyword>
<evidence type="ECO:0000313" key="3">
    <source>
        <dbReference type="EMBL" id="GAA0358878.1"/>
    </source>
</evidence>
<protein>
    <submittedName>
        <fullName evidence="3">Hydrolase</fullName>
    </submittedName>
</protein>
<evidence type="ECO:0000313" key="4">
    <source>
        <dbReference type="Proteomes" id="UP001500063"/>
    </source>
</evidence>
<reference evidence="3 4" key="1">
    <citation type="journal article" date="2019" name="Int. J. Syst. Evol. Microbiol.">
        <title>The Global Catalogue of Microorganisms (GCM) 10K type strain sequencing project: providing services to taxonomists for standard genome sequencing and annotation.</title>
        <authorList>
            <consortium name="The Broad Institute Genomics Platform"/>
            <consortium name="The Broad Institute Genome Sequencing Center for Infectious Disease"/>
            <person name="Wu L."/>
            <person name="Ma J."/>
        </authorList>
    </citation>
    <scope>NUCLEOTIDE SEQUENCE [LARGE SCALE GENOMIC DNA]</scope>
    <source>
        <strain evidence="3 4">JCM 4565</strain>
    </source>
</reference>
<feature type="region of interest" description="Disordered" evidence="1">
    <location>
        <begin position="1"/>
        <end position="21"/>
    </location>
</feature>
<dbReference type="PROSITE" id="PS51704">
    <property type="entry name" value="GP_PDE"/>
    <property type="match status" value="1"/>
</dbReference>
<comment type="caution">
    <text evidence="3">The sequence shown here is derived from an EMBL/GenBank/DDBJ whole genome shotgun (WGS) entry which is preliminary data.</text>
</comment>
<evidence type="ECO:0000256" key="1">
    <source>
        <dbReference type="SAM" id="MobiDB-lite"/>
    </source>
</evidence>
<dbReference type="InterPro" id="IPR030395">
    <property type="entry name" value="GP_PDE_dom"/>
</dbReference>
<evidence type="ECO:0000259" key="2">
    <source>
        <dbReference type="PROSITE" id="PS51704"/>
    </source>
</evidence>
<gene>
    <name evidence="3" type="ORF">GCM10010319_40320</name>
</gene>
<name>A0ABN0X9T6_9ACTN</name>
<proteinExistence type="predicted"/>
<feature type="domain" description="GP-PDE" evidence="2">
    <location>
        <begin position="69"/>
        <end position="322"/>
    </location>
</feature>
<sequence>MRSIFDTGRMDPPYDPPLTTAGHREIRPRIPERGARMRVRPVPAATGALVCLAALLFGVPPARAAGRIPVTIGHRGVPVRAPENTLASIDTAAGLGVRWVENDVQRTRDGALVVLHDTTLRRTTDVERRFPGRAPWKVADFTLAEVEKLDAGSWFDRRFAGERVPTLKRYLRRVEHNRQRLLLEIKDPARYPGIERQLVAELRGSGWLGPARVRHDLVVQSFDARSLRTFHRLRPDVRTGFLGAPKAADLRAYAGFADQINPSQRGVTAGWVRSVHAVKGPHGRPLEVSAWTVDDGDRAVALARMGVDAVISNAPQVVEAALAEEDEPATADSPFSFVGTALDFL</sequence>
<dbReference type="EMBL" id="BAAABW010000022">
    <property type="protein sequence ID" value="GAA0358878.1"/>
    <property type="molecule type" value="Genomic_DNA"/>
</dbReference>
<dbReference type="PANTHER" id="PTHR46211:SF1">
    <property type="entry name" value="GLYCEROPHOSPHODIESTER PHOSPHODIESTERASE, CYTOPLASMIC"/>
    <property type="match status" value="1"/>
</dbReference>
<dbReference type="SUPFAM" id="SSF51695">
    <property type="entry name" value="PLC-like phosphodiesterases"/>
    <property type="match status" value="1"/>
</dbReference>
<dbReference type="PANTHER" id="PTHR46211">
    <property type="entry name" value="GLYCEROPHOSPHORYL DIESTER PHOSPHODIESTERASE"/>
    <property type="match status" value="1"/>
</dbReference>
<dbReference type="Gene3D" id="3.20.20.190">
    <property type="entry name" value="Phosphatidylinositol (PI) phosphodiesterase"/>
    <property type="match status" value="1"/>
</dbReference>
<dbReference type="Proteomes" id="UP001500063">
    <property type="component" value="Unassembled WGS sequence"/>
</dbReference>
<dbReference type="Pfam" id="PF03009">
    <property type="entry name" value="GDPD"/>
    <property type="match status" value="1"/>
</dbReference>
<accession>A0ABN0X9T6</accession>
<dbReference type="GO" id="GO:0016787">
    <property type="term" value="F:hydrolase activity"/>
    <property type="evidence" value="ECO:0007669"/>
    <property type="project" value="UniProtKB-KW"/>
</dbReference>
<organism evidence="3 4">
    <name type="scientific">Streptomyces blastmyceticus</name>
    <dbReference type="NCBI Taxonomy" id="68180"/>
    <lineage>
        <taxon>Bacteria</taxon>
        <taxon>Bacillati</taxon>
        <taxon>Actinomycetota</taxon>
        <taxon>Actinomycetes</taxon>
        <taxon>Kitasatosporales</taxon>
        <taxon>Streptomycetaceae</taxon>
        <taxon>Streptomyces</taxon>
    </lineage>
</organism>
<keyword evidence="3" id="KW-0378">Hydrolase</keyword>
<dbReference type="InterPro" id="IPR017946">
    <property type="entry name" value="PLC-like_Pdiesterase_TIM-brl"/>
</dbReference>